<comment type="subcellular location">
    <subcellularLocation>
        <location evidence="1">Endomembrane system</location>
        <topology evidence="1">Multi-pass membrane protein</topology>
    </subcellularLocation>
</comment>
<evidence type="ECO:0000256" key="5">
    <source>
        <dbReference type="SAM" id="Phobius"/>
    </source>
</evidence>
<dbReference type="InterPro" id="IPR007318">
    <property type="entry name" value="Phopholipid_MeTrfase"/>
</dbReference>
<dbReference type="Pfam" id="PF04191">
    <property type="entry name" value="PEMT"/>
    <property type="match status" value="1"/>
</dbReference>
<feature type="transmembrane region" description="Helical" evidence="5">
    <location>
        <begin position="90"/>
        <end position="109"/>
    </location>
</feature>
<name>A0A5Q2F9I4_9ACTN</name>
<dbReference type="RefSeq" id="WP_153572000.1">
    <property type="nucleotide sequence ID" value="NZ_CP045725.1"/>
</dbReference>
<evidence type="ECO:0000256" key="4">
    <source>
        <dbReference type="ARBA" id="ARBA00023136"/>
    </source>
</evidence>
<proteinExistence type="predicted"/>
<keyword evidence="6" id="KW-0489">Methyltransferase</keyword>
<dbReference type="Gene3D" id="1.20.120.1630">
    <property type="match status" value="1"/>
</dbReference>
<dbReference type="GO" id="GO:0012505">
    <property type="term" value="C:endomembrane system"/>
    <property type="evidence" value="ECO:0007669"/>
    <property type="project" value="UniProtKB-SubCell"/>
</dbReference>
<evidence type="ECO:0000313" key="6">
    <source>
        <dbReference type="EMBL" id="QGF23469.1"/>
    </source>
</evidence>
<evidence type="ECO:0000256" key="2">
    <source>
        <dbReference type="ARBA" id="ARBA00022692"/>
    </source>
</evidence>
<dbReference type="PANTHER" id="PTHR12714:SF24">
    <property type="entry name" value="SLR1182 PROTEIN"/>
    <property type="match status" value="1"/>
</dbReference>
<feature type="transmembrane region" description="Helical" evidence="5">
    <location>
        <begin position="42"/>
        <end position="64"/>
    </location>
</feature>
<keyword evidence="4 5" id="KW-0472">Membrane</keyword>
<keyword evidence="6" id="KW-0808">Transferase</keyword>
<feature type="transmembrane region" description="Helical" evidence="5">
    <location>
        <begin position="115"/>
        <end position="133"/>
    </location>
</feature>
<organism evidence="6 7">
    <name type="scientific">Raineyella fluvialis</name>
    <dbReference type="NCBI Taxonomy" id="2662261"/>
    <lineage>
        <taxon>Bacteria</taxon>
        <taxon>Bacillati</taxon>
        <taxon>Actinomycetota</taxon>
        <taxon>Actinomycetes</taxon>
        <taxon>Propionibacteriales</taxon>
        <taxon>Propionibacteriaceae</taxon>
        <taxon>Raineyella</taxon>
    </lineage>
</organism>
<reference evidence="6 7" key="1">
    <citation type="submission" date="2019-10" db="EMBL/GenBank/DDBJ databases">
        <title>Genomic analysis of Raineyella sp. CBA3103.</title>
        <authorList>
            <person name="Roh S.W."/>
        </authorList>
    </citation>
    <scope>NUCLEOTIDE SEQUENCE [LARGE SCALE GENOMIC DNA]</scope>
    <source>
        <strain evidence="6 7">CBA3103</strain>
    </source>
</reference>
<dbReference type="AlphaFoldDB" id="A0A5Q2F9I4"/>
<evidence type="ECO:0000256" key="3">
    <source>
        <dbReference type="ARBA" id="ARBA00022989"/>
    </source>
</evidence>
<dbReference type="GO" id="GO:0008168">
    <property type="term" value="F:methyltransferase activity"/>
    <property type="evidence" value="ECO:0007669"/>
    <property type="project" value="UniProtKB-KW"/>
</dbReference>
<keyword evidence="2 5" id="KW-0812">Transmembrane</keyword>
<evidence type="ECO:0000256" key="1">
    <source>
        <dbReference type="ARBA" id="ARBA00004127"/>
    </source>
</evidence>
<dbReference type="KEGG" id="rain:Rai3103_07075"/>
<evidence type="ECO:0000313" key="7">
    <source>
        <dbReference type="Proteomes" id="UP000386847"/>
    </source>
</evidence>
<dbReference type="PANTHER" id="PTHR12714">
    <property type="entry name" value="PROTEIN-S ISOPRENYLCYSTEINE O-METHYLTRANSFERASE"/>
    <property type="match status" value="1"/>
</dbReference>
<sequence>MRKSVAILVALGWGGGLGAIVCAMLPYVLGYWRFQRPLPGWFIAQALGVVLIVLGLGLIALSFVEFIRAGGTPMPTAAPPRLVVAGVYRYVRNPIYLGLVVVLLGQALLFGQQGLLGYTAVAWVISAAAVRFYEQPRLRRKFGPAYEAYVHSVRAWIPRLHPWTLEDPAR</sequence>
<keyword evidence="3 5" id="KW-1133">Transmembrane helix</keyword>
<gene>
    <name evidence="6" type="ORF">Rai3103_07075</name>
</gene>
<accession>A0A5Q2F9I4</accession>
<dbReference type="EMBL" id="CP045725">
    <property type="protein sequence ID" value="QGF23469.1"/>
    <property type="molecule type" value="Genomic_DNA"/>
</dbReference>
<dbReference type="GO" id="GO:0032259">
    <property type="term" value="P:methylation"/>
    <property type="evidence" value="ECO:0007669"/>
    <property type="project" value="UniProtKB-KW"/>
</dbReference>
<keyword evidence="7" id="KW-1185">Reference proteome</keyword>
<protein>
    <submittedName>
        <fullName evidence="6">Isoprenylcysteine carboxyl methyltransferase</fullName>
    </submittedName>
</protein>
<dbReference type="Proteomes" id="UP000386847">
    <property type="component" value="Chromosome"/>
</dbReference>